<organism evidence="2 3">
    <name type="scientific">Pararge aegeria aegeria</name>
    <dbReference type="NCBI Taxonomy" id="348720"/>
    <lineage>
        <taxon>Eukaryota</taxon>
        <taxon>Metazoa</taxon>
        <taxon>Ecdysozoa</taxon>
        <taxon>Arthropoda</taxon>
        <taxon>Hexapoda</taxon>
        <taxon>Insecta</taxon>
        <taxon>Pterygota</taxon>
        <taxon>Neoptera</taxon>
        <taxon>Endopterygota</taxon>
        <taxon>Lepidoptera</taxon>
        <taxon>Glossata</taxon>
        <taxon>Ditrysia</taxon>
        <taxon>Papilionoidea</taxon>
        <taxon>Nymphalidae</taxon>
        <taxon>Satyrinae</taxon>
        <taxon>Satyrini</taxon>
        <taxon>Parargina</taxon>
        <taxon>Pararge</taxon>
    </lineage>
</organism>
<dbReference type="EMBL" id="CAKXAJ010021116">
    <property type="protein sequence ID" value="CAH2226328.1"/>
    <property type="molecule type" value="Genomic_DNA"/>
</dbReference>
<dbReference type="PANTHER" id="PTHR46479">
    <property type="entry name" value="BIOGENESIS OF LYSOSOME-RELATED ORGANELLES COMPLEX 1 SUBUNIT 2"/>
    <property type="match status" value="1"/>
</dbReference>
<proteinExistence type="inferred from homology"/>
<dbReference type="GO" id="GO:0031083">
    <property type="term" value="C:BLOC-1 complex"/>
    <property type="evidence" value="ECO:0007669"/>
    <property type="project" value="TreeGrafter"/>
</dbReference>
<dbReference type="Pfam" id="PF10046">
    <property type="entry name" value="BLOC1_2"/>
    <property type="match status" value="1"/>
</dbReference>
<evidence type="ECO:0000256" key="1">
    <source>
        <dbReference type="ARBA" id="ARBA00008468"/>
    </source>
</evidence>
<gene>
    <name evidence="2" type="primary">jg21313</name>
    <name evidence="2" type="ORF">PAEG_LOCUS7048</name>
</gene>
<sequence length="145" mass="16407">MSDENVDKWAGEAHSRDSALSRSCSSFEMLDSHDPVISRLATNLFKKTNDYLQGEMAAGQDYYTLLEEINGLATSKHADVRNLAVNLSKTLNEYNEKYDSLIEPLLHHIDQIDAKVTAMEANAYRLDSYTKQLKACFKSLQEGRK</sequence>
<evidence type="ECO:0000313" key="3">
    <source>
        <dbReference type="Proteomes" id="UP000838756"/>
    </source>
</evidence>
<keyword evidence="3" id="KW-1185">Reference proteome</keyword>
<name>A0A8S4QVL6_9NEOP</name>
<accession>A0A8S4QVL6</accession>
<dbReference type="InterPro" id="IPR019269">
    <property type="entry name" value="BLOC1_su2"/>
</dbReference>
<dbReference type="Proteomes" id="UP000838756">
    <property type="component" value="Unassembled WGS sequence"/>
</dbReference>
<dbReference type="GO" id="GO:0016197">
    <property type="term" value="P:endosomal transport"/>
    <property type="evidence" value="ECO:0007669"/>
    <property type="project" value="TreeGrafter"/>
</dbReference>
<dbReference type="GO" id="GO:0099078">
    <property type="term" value="C:BORC complex"/>
    <property type="evidence" value="ECO:0007669"/>
    <property type="project" value="TreeGrafter"/>
</dbReference>
<dbReference type="GO" id="GO:0043015">
    <property type="term" value="F:gamma-tubulin binding"/>
    <property type="evidence" value="ECO:0007669"/>
    <property type="project" value="TreeGrafter"/>
</dbReference>
<comment type="similarity">
    <text evidence="1">Belongs to the BLOC1S2 family.</text>
</comment>
<dbReference type="OrthoDB" id="244061at2759"/>
<dbReference type="PANTHER" id="PTHR46479:SF1">
    <property type="entry name" value="BIOGENESIS OF LYSOSOME-RELATED ORGANELLES COMPLEX 1 SUBUNIT 2"/>
    <property type="match status" value="1"/>
</dbReference>
<reference evidence="2" key="1">
    <citation type="submission" date="2022-03" db="EMBL/GenBank/DDBJ databases">
        <authorList>
            <person name="Lindestad O."/>
        </authorList>
    </citation>
    <scope>NUCLEOTIDE SEQUENCE</scope>
</reference>
<comment type="caution">
    <text evidence="2">The sequence shown here is derived from an EMBL/GenBank/DDBJ whole genome shotgun (WGS) entry which is preliminary data.</text>
</comment>
<dbReference type="GO" id="GO:0000930">
    <property type="term" value="C:gamma-tubulin complex"/>
    <property type="evidence" value="ECO:0007669"/>
    <property type="project" value="TreeGrafter"/>
</dbReference>
<protein>
    <submittedName>
        <fullName evidence="2">Jg21313 protein</fullName>
    </submittedName>
</protein>
<dbReference type="AlphaFoldDB" id="A0A8S4QVL6"/>
<dbReference type="GO" id="GO:0032418">
    <property type="term" value="P:lysosome localization"/>
    <property type="evidence" value="ECO:0007669"/>
    <property type="project" value="TreeGrafter"/>
</dbReference>
<evidence type="ECO:0000313" key="2">
    <source>
        <dbReference type="EMBL" id="CAH2226328.1"/>
    </source>
</evidence>